<evidence type="ECO:0000256" key="3">
    <source>
        <dbReference type="SAM" id="MobiDB-lite"/>
    </source>
</evidence>
<keyword evidence="6" id="KW-1185">Reference proteome</keyword>
<dbReference type="CDD" id="cd04301">
    <property type="entry name" value="NAT_SF"/>
    <property type="match status" value="1"/>
</dbReference>
<dbReference type="InterPro" id="IPR050832">
    <property type="entry name" value="Bact_Acetyltransf"/>
</dbReference>
<feature type="domain" description="N-acetyltransferase" evidence="4">
    <location>
        <begin position="20"/>
        <end position="185"/>
    </location>
</feature>
<organism evidence="5 6">
    <name type="scientific">Nonomuraea mangrovi</name>
    <dbReference type="NCBI Taxonomy" id="2316207"/>
    <lineage>
        <taxon>Bacteria</taxon>
        <taxon>Bacillati</taxon>
        <taxon>Actinomycetota</taxon>
        <taxon>Actinomycetes</taxon>
        <taxon>Streptosporangiales</taxon>
        <taxon>Streptosporangiaceae</taxon>
        <taxon>Nonomuraea</taxon>
    </lineage>
</organism>
<dbReference type="PANTHER" id="PTHR43877:SF1">
    <property type="entry name" value="ACETYLTRANSFERASE"/>
    <property type="match status" value="1"/>
</dbReference>
<dbReference type="GO" id="GO:0016746">
    <property type="term" value="F:acyltransferase activity"/>
    <property type="evidence" value="ECO:0007669"/>
    <property type="project" value="UniProtKB-KW"/>
</dbReference>
<accession>A0ABW4SML3</accession>
<reference evidence="6" key="1">
    <citation type="journal article" date="2019" name="Int. J. Syst. Evol. Microbiol.">
        <title>The Global Catalogue of Microorganisms (GCM) 10K type strain sequencing project: providing services to taxonomists for standard genome sequencing and annotation.</title>
        <authorList>
            <consortium name="The Broad Institute Genomics Platform"/>
            <consortium name="The Broad Institute Genome Sequencing Center for Infectious Disease"/>
            <person name="Wu L."/>
            <person name="Ma J."/>
        </authorList>
    </citation>
    <scope>NUCLEOTIDE SEQUENCE [LARGE SCALE GENOMIC DNA]</scope>
    <source>
        <strain evidence="6">ICMP 6774ER</strain>
    </source>
</reference>
<dbReference type="SUPFAM" id="SSF55729">
    <property type="entry name" value="Acyl-CoA N-acyltransferases (Nat)"/>
    <property type="match status" value="1"/>
</dbReference>
<evidence type="ECO:0000256" key="2">
    <source>
        <dbReference type="ARBA" id="ARBA00023315"/>
    </source>
</evidence>
<dbReference type="InterPro" id="IPR016181">
    <property type="entry name" value="Acyl_CoA_acyltransferase"/>
</dbReference>
<sequence>MRRSVERSPARGTSPDNSLVDIRQGTTADAAAVAALHTRSWQTAYTGILPDGYLNGSLADRQADLWRDRLAGGGAGHLLIADAGEGVAGFAYLVPQEDRVLLDNLHVEPGLKRSGIGGALLRHALDRAGTRELYLEVLKRNTTAIAFYERHGGTRAREFVERFPEGFEVDVLEYYWSGIRSDTVPRRSSHAS</sequence>
<dbReference type="EMBL" id="JBHUFV010000005">
    <property type="protein sequence ID" value="MFD1930802.1"/>
    <property type="molecule type" value="Genomic_DNA"/>
</dbReference>
<evidence type="ECO:0000313" key="5">
    <source>
        <dbReference type="EMBL" id="MFD1930802.1"/>
    </source>
</evidence>
<keyword evidence="2 5" id="KW-0012">Acyltransferase</keyword>
<dbReference type="Pfam" id="PF00583">
    <property type="entry name" value="Acetyltransf_1"/>
    <property type="match status" value="1"/>
</dbReference>
<dbReference type="PANTHER" id="PTHR43877">
    <property type="entry name" value="AMINOALKYLPHOSPHONATE N-ACETYLTRANSFERASE-RELATED-RELATED"/>
    <property type="match status" value="1"/>
</dbReference>
<dbReference type="InterPro" id="IPR000182">
    <property type="entry name" value="GNAT_dom"/>
</dbReference>
<evidence type="ECO:0000256" key="1">
    <source>
        <dbReference type="ARBA" id="ARBA00022679"/>
    </source>
</evidence>
<dbReference type="EC" id="2.3.-.-" evidence="5"/>
<name>A0ABW4SML3_9ACTN</name>
<proteinExistence type="predicted"/>
<keyword evidence="1 5" id="KW-0808">Transferase</keyword>
<dbReference type="Proteomes" id="UP001597368">
    <property type="component" value="Unassembled WGS sequence"/>
</dbReference>
<protein>
    <submittedName>
        <fullName evidence="5">GNAT family N-acetyltransferase</fullName>
        <ecNumber evidence="5">2.3.-.-</ecNumber>
    </submittedName>
</protein>
<comment type="caution">
    <text evidence="5">The sequence shown here is derived from an EMBL/GenBank/DDBJ whole genome shotgun (WGS) entry which is preliminary data.</text>
</comment>
<evidence type="ECO:0000259" key="4">
    <source>
        <dbReference type="PROSITE" id="PS51186"/>
    </source>
</evidence>
<dbReference type="RefSeq" id="WP_379569540.1">
    <property type="nucleotide sequence ID" value="NZ_JBHUFV010000005.1"/>
</dbReference>
<evidence type="ECO:0000313" key="6">
    <source>
        <dbReference type="Proteomes" id="UP001597368"/>
    </source>
</evidence>
<gene>
    <name evidence="5" type="ORF">ACFSKW_04840</name>
</gene>
<dbReference type="Gene3D" id="3.40.630.30">
    <property type="match status" value="1"/>
</dbReference>
<feature type="region of interest" description="Disordered" evidence="3">
    <location>
        <begin position="1"/>
        <end position="20"/>
    </location>
</feature>
<dbReference type="PROSITE" id="PS51186">
    <property type="entry name" value="GNAT"/>
    <property type="match status" value="1"/>
</dbReference>